<organism evidence="7 8">
    <name type="scientific">Microbispora hainanensis</name>
    <dbReference type="NCBI Taxonomy" id="568844"/>
    <lineage>
        <taxon>Bacteria</taxon>
        <taxon>Bacillati</taxon>
        <taxon>Actinomycetota</taxon>
        <taxon>Actinomycetes</taxon>
        <taxon>Streptosporangiales</taxon>
        <taxon>Streptosporangiaceae</taxon>
        <taxon>Microbispora</taxon>
    </lineage>
</organism>
<dbReference type="InterPro" id="IPR051013">
    <property type="entry name" value="MBL_superfamily_lactonases"/>
</dbReference>
<dbReference type="GO" id="GO:0016787">
    <property type="term" value="F:hydrolase activity"/>
    <property type="evidence" value="ECO:0007669"/>
    <property type="project" value="UniProtKB-KW"/>
</dbReference>
<feature type="compositionally biased region" description="Basic and acidic residues" evidence="5">
    <location>
        <begin position="22"/>
        <end position="33"/>
    </location>
</feature>
<keyword evidence="2" id="KW-0479">Metal-binding</keyword>
<evidence type="ECO:0000313" key="7">
    <source>
        <dbReference type="EMBL" id="TQS17190.1"/>
    </source>
</evidence>
<sequence length="339" mass="36387">MQQSALPDERRPVSVPKPCRRRVPDHDMDRHATAEPSNTRVMSSTATTPAQAPGFARTSVGGITVTTVYDGALPILATDMHGESPERISELLADGFLPPEGDLLTAVNTFLFRTGGRTVLVDAGAGTSLGPGTGHLLENLRAAGVSPELVDDVLITHLHPDHAFGLVTAGGEAAFPSATVHLSALDAQHWLNDAAAAEGVHAQIHRWAAQALTPYRARGRFSTFAYGEQPVRGVTSVDLHGHTPGHSGYLVSGDGERLLLWGDTMHSHTVQLRAPHVAMDIDSDRPGARAARMRILDEIRMRGWVVGGAHLPFPGIGRIRFRQGEARWVPAPYRPLECA</sequence>
<keyword evidence="4" id="KW-0862">Zinc</keyword>
<evidence type="ECO:0000256" key="2">
    <source>
        <dbReference type="ARBA" id="ARBA00022723"/>
    </source>
</evidence>
<accession>A0A544YKA4</accession>
<dbReference type="CDD" id="cd07720">
    <property type="entry name" value="OPHC2-like_MBL-fold"/>
    <property type="match status" value="1"/>
</dbReference>
<proteinExistence type="inferred from homology"/>
<dbReference type="AlphaFoldDB" id="A0A544YKA4"/>
<evidence type="ECO:0000256" key="4">
    <source>
        <dbReference type="ARBA" id="ARBA00022833"/>
    </source>
</evidence>
<dbReference type="InterPro" id="IPR036866">
    <property type="entry name" value="RibonucZ/Hydroxyglut_hydro"/>
</dbReference>
<gene>
    <name evidence="7" type="ORF">FLX08_30660</name>
</gene>
<evidence type="ECO:0000313" key="8">
    <source>
        <dbReference type="Proteomes" id="UP000316541"/>
    </source>
</evidence>
<dbReference type="EMBL" id="VIRM01000049">
    <property type="protein sequence ID" value="TQS17190.1"/>
    <property type="molecule type" value="Genomic_DNA"/>
</dbReference>
<dbReference type="PANTHER" id="PTHR42978:SF6">
    <property type="entry name" value="QUORUM-QUENCHING LACTONASE YTNP-RELATED"/>
    <property type="match status" value="1"/>
</dbReference>
<dbReference type="SMART" id="SM00849">
    <property type="entry name" value="Lactamase_B"/>
    <property type="match status" value="1"/>
</dbReference>
<keyword evidence="3 7" id="KW-0378">Hydrolase</keyword>
<comment type="similarity">
    <text evidence="1">Belongs to the metallo-beta-lactamase superfamily.</text>
</comment>
<dbReference type="SUPFAM" id="SSF56281">
    <property type="entry name" value="Metallo-hydrolase/oxidoreductase"/>
    <property type="match status" value="1"/>
</dbReference>
<name>A0A544YKA4_9ACTN</name>
<dbReference type="PANTHER" id="PTHR42978">
    <property type="entry name" value="QUORUM-QUENCHING LACTONASE YTNP-RELATED-RELATED"/>
    <property type="match status" value="1"/>
</dbReference>
<evidence type="ECO:0000259" key="6">
    <source>
        <dbReference type="SMART" id="SM00849"/>
    </source>
</evidence>
<evidence type="ECO:0000256" key="1">
    <source>
        <dbReference type="ARBA" id="ARBA00007749"/>
    </source>
</evidence>
<dbReference type="InterPro" id="IPR001279">
    <property type="entry name" value="Metallo-B-lactamas"/>
</dbReference>
<dbReference type="GO" id="GO:0046872">
    <property type="term" value="F:metal ion binding"/>
    <property type="evidence" value="ECO:0007669"/>
    <property type="project" value="UniProtKB-KW"/>
</dbReference>
<evidence type="ECO:0000256" key="5">
    <source>
        <dbReference type="SAM" id="MobiDB-lite"/>
    </source>
</evidence>
<dbReference type="Gene3D" id="3.60.15.10">
    <property type="entry name" value="Ribonuclease Z/Hydroxyacylglutathione hydrolase-like"/>
    <property type="match status" value="1"/>
</dbReference>
<dbReference type="Proteomes" id="UP000316541">
    <property type="component" value="Unassembled WGS sequence"/>
</dbReference>
<feature type="domain" description="Metallo-beta-lactamase" evidence="6">
    <location>
        <begin position="106"/>
        <end position="310"/>
    </location>
</feature>
<evidence type="ECO:0000256" key="3">
    <source>
        <dbReference type="ARBA" id="ARBA00022801"/>
    </source>
</evidence>
<dbReference type="Pfam" id="PF00753">
    <property type="entry name" value="Lactamase_B"/>
    <property type="match status" value="1"/>
</dbReference>
<feature type="region of interest" description="Disordered" evidence="5">
    <location>
        <begin position="1"/>
        <end position="53"/>
    </location>
</feature>
<feature type="compositionally biased region" description="Polar residues" evidence="5">
    <location>
        <begin position="35"/>
        <end position="50"/>
    </location>
</feature>
<protein>
    <submittedName>
        <fullName evidence="7">MBL fold metallo-hydrolase</fullName>
    </submittedName>
</protein>
<comment type="caution">
    <text evidence="7">The sequence shown here is derived from an EMBL/GenBank/DDBJ whole genome shotgun (WGS) entry which is preliminary data.</text>
</comment>
<reference evidence="7 8" key="1">
    <citation type="submission" date="2019-07" db="EMBL/GenBank/DDBJ databases">
        <title>Microbispora hainanensis DSM 45428.</title>
        <authorList>
            <person name="Thawai C."/>
        </authorList>
    </citation>
    <scope>NUCLEOTIDE SEQUENCE [LARGE SCALE GENOMIC DNA]</scope>
    <source>
        <strain evidence="7 8">DSM 45428</strain>
    </source>
</reference>